<dbReference type="SUPFAM" id="SSF48403">
    <property type="entry name" value="Ankyrin repeat"/>
    <property type="match status" value="1"/>
</dbReference>
<dbReference type="EMBL" id="LGRX02035645">
    <property type="protein sequence ID" value="KAK3233716.1"/>
    <property type="molecule type" value="Genomic_DNA"/>
</dbReference>
<evidence type="ECO:0000256" key="2">
    <source>
        <dbReference type="SAM" id="MobiDB-lite"/>
    </source>
</evidence>
<feature type="region of interest" description="Disordered" evidence="2">
    <location>
        <begin position="1"/>
        <end position="24"/>
    </location>
</feature>
<evidence type="ECO:0000256" key="1">
    <source>
        <dbReference type="PROSITE-ProRule" id="PRU00023"/>
    </source>
</evidence>
<dbReference type="AlphaFoldDB" id="A0AAE0BC62"/>
<feature type="region of interest" description="Disordered" evidence="2">
    <location>
        <begin position="129"/>
        <end position="156"/>
    </location>
</feature>
<accession>A0AAE0BC62</accession>
<dbReference type="InterPro" id="IPR036770">
    <property type="entry name" value="Ankyrin_rpt-contain_sf"/>
</dbReference>
<proteinExistence type="predicted"/>
<feature type="region of interest" description="Disordered" evidence="2">
    <location>
        <begin position="59"/>
        <end position="110"/>
    </location>
</feature>
<feature type="repeat" description="ANK" evidence="1">
    <location>
        <begin position="369"/>
        <end position="401"/>
    </location>
</feature>
<protein>
    <submittedName>
        <fullName evidence="3">Uncharacterized protein</fullName>
    </submittedName>
</protein>
<organism evidence="3 4">
    <name type="scientific">Cymbomonas tetramitiformis</name>
    <dbReference type="NCBI Taxonomy" id="36881"/>
    <lineage>
        <taxon>Eukaryota</taxon>
        <taxon>Viridiplantae</taxon>
        <taxon>Chlorophyta</taxon>
        <taxon>Pyramimonadophyceae</taxon>
        <taxon>Pyramimonadales</taxon>
        <taxon>Pyramimonadaceae</taxon>
        <taxon>Cymbomonas</taxon>
    </lineage>
</organism>
<gene>
    <name evidence="3" type="ORF">CYMTET_55999</name>
</gene>
<keyword evidence="4" id="KW-1185">Reference proteome</keyword>
<dbReference type="PROSITE" id="PS50297">
    <property type="entry name" value="ANK_REP_REGION"/>
    <property type="match status" value="1"/>
</dbReference>
<dbReference type="Pfam" id="PF12796">
    <property type="entry name" value="Ank_2"/>
    <property type="match status" value="1"/>
</dbReference>
<keyword evidence="1" id="KW-0040">ANK repeat</keyword>
<dbReference type="SMART" id="SM00248">
    <property type="entry name" value="ANK"/>
    <property type="match status" value="2"/>
</dbReference>
<evidence type="ECO:0000313" key="4">
    <source>
        <dbReference type="Proteomes" id="UP001190700"/>
    </source>
</evidence>
<dbReference type="PROSITE" id="PS50088">
    <property type="entry name" value="ANK_REPEAT"/>
    <property type="match status" value="2"/>
</dbReference>
<dbReference type="Gene3D" id="1.25.40.20">
    <property type="entry name" value="Ankyrin repeat-containing domain"/>
    <property type="match status" value="1"/>
</dbReference>
<evidence type="ECO:0000313" key="3">
    <source>
        <dbReference type="EMBL" id="KAK3233716.1"/>
    </source>
</evidence>
<feature type="compositionally biased region" description="Low complexity" evidence="2">
    <location>
        <begin position="1"/>
        <end position="21"/>
    </location>
</feature>
<name>A0AAE0BC62_9CHLO</name>
<dbReference type="InterPro" id="IPR002110">
    <property type="entry name" value="Ankyrin_rpt"/>
</dbReference>
<dbReference type="Proteomes" id="UP001190700">
    <property type="component" value="Unassembled WGS sequence"/>
</dbReference>
<feature type="repeat" description="ANK" evidence="1">
    <location>
        <begin position="336"/>
        <end position="368"/>
    </location>
</feature>
<reference evidence="3 4" key="1">
    <citation type="journal article" date="2015" name="Genome Biol. Evol.">
        <title>Comparative Genomics of a Bacterivorous Green Alga Reveals Evolutionary Causalities and Consequences of Phago-Mixotrophic Mode of Nutrition.</title>
        <authorList>
            <person name="Burns J.A."/>
            <person name="Paasch A."/>
            <person name="Narechania A."/>
            <person name="Kim E."/>
        </authorList>
    </citation>
    <scope>NUCLEOTIDE SEQUENCE [LARGE SCALE GENOMIC DNA]</scope>
    <source>
        <strain evidence="3 4">PLY_AMNH</strain>
    </source>
</reference>
<sequence length="414" mass="47367">MSSLASTPSRSPSQSRPRTSRNVVSDEIDKFLLTKPNRPNFLQVTDHLTEQVARKYAYDGPEFSPDSTPVRSRSRSTRIYDGFDRTPRTSRKSAVSPSPSSKDSPTRQRARTEAFLQMRHETPTLRIAMPSPTRVTPLPSKVSPRKAQPTDPRYNRASTFAGSNFDADAYNPMLATDFAYDKEEAIDTNQLLREAKEHALVPSFDEEYSPMILELVAMGMPRSSIPTMRKILIRRFRPLFNIWKKETADIKLFKEKGNKIARRMKNRELHDAFFKWRGVLEYKHLQQAKRSGMQSKVSMFFLKIAAYMGSMRGVDYFFNLLGADAMENLRTWQNKKGRTLIHLAVLDKNKQMFDYWLKQGISVQIMDKDGMSPLHLACQLGLQGMAEALVVAGLDPATPDRKGRRYDDPRLFTA</sequence>
<comment type="caution">
    <text evidence="3">The sequence shown here is derived from an EMBL/GenBank/DDBJ whole genome shotgun (WGS) entry which is preliminary data.</text>
</comment>
<feature type="compositionally biased region" description="Low complexity" evidence="2">
    <location>
        <begin position="92"/>
        <end position="103"/>
    </location>
</feature>